<accession>A0A0W0S160</accession>
<keyword evidence="3" id="KW-1185">Reference proteome</keyword>
<dbReference type="PATRIC" id="fig|29422.6.peg.3180"/>
<dbReference type="OrthoDB" id="5646298at2"/>
<dbReference type="RefSeq" id="WP_058442962.1">
    <property type="nucleotide sequence ID" value="NZ_CAAAHU010000034.1"/>
</dbReference>
<keyword evidence="1" id="KW-0472">Membrane</keyword>
<dbReference type="Proteomes" id="UP000054742">
    <property type="component" value="Unassembled WGS sequence"/>
</dbReference>
<name>A0A0W0S160_9GAMM</name>
<comment type="caution">
    <text evidence="2">The sequence shown here is derived from an EMBL/GenBank/DDBJ whole genome shotgun (WGS) entry which is preliminary data.</text>
</comment>
<dbReference type="EMBL" id="LNXV01000036">
    <property type="protein sequence ID" value="KTC76897.1"/>
    <property type="molecule type" value="Genomic_DNA"/>
</dbReference>
<evidence type="ECO:0000256" key="1">
    <source>
        <dbReference type="SAM" id="Phobius"/>
    </source>
</evidence>
<dbReference type="AlphaFoldDB" id="A0A0W0S160"/>
<sequence>MPDNTTSKAALLVEIKSKIKALPPNELSYYLTFLSVSVEKESNSKQHLLLLEKTKALVEAMDDFYRNPEKAKDNIIKVTSSAHDLMNASAMCGISYSIKQALFHILGSITAIFTGMACGLSGFAFGLLSNYNLVGNLRGATLGFLSGLAIGILIGYRAPKKLLQNSIESKLEFCIESIKRLGDEFADRKTHEEYEKDTKEYILNMYFKDTPENEREKRFNDFLNSKDQKFQICTTTAGHISKRLKGHLGHHAFIRYSINGVTHIPIEFGERKKTPSFVDQYESPRTVSGKKLFDMLVLDRILQETHERNIGVLATYEIGSNDCRTYIDKILIGTGQEPTKISRFNQNIDSHIARKLVGPLIGFFSRTRGDELYSLIDNPNDEKFVVHEQRWTSK</sequence>
<evidence type="ECO:0000313" key="3">
    <source>
        <dbReference type="Proteomes" id="UP000054742"/>
    </source>
</evidence>
<protein>
    <submittedName>
        <fullName evidence="2">Uncharacterized protein</fullName>
    </submittedName>
</protein>
<evidence type="ECO:0000313" key="2">
    <source>
        <dbReference type="EMBL" id="KTC76897.1"/>
    </source>
</evidence>
<keyword evidence="1" id="KW-1133">Transmembrane helix</keyword>
<proteinExistence type="predicted"/>
<reference evidence="2 3" key="1">
    <citation type="submission" date="2015-11" db="EMBL/GenBank/DDBJ databases">
        <title>Genomic analysis of 38 Legionella species identifies large and diverse effector repertoires.</title>
        <authorList>
            <person name="Burstein D."/>
            <person name="Amaro F."/>
            <person name="Zusman T."/>
            <person name="Lifshitz Z."/>
            <person name="Cohen O."/>
            <person name="Gilbert J.A."/>
            <person name="Pupko T."/>
            <person name="Shuman H.A."/>
            <person name="Segal G."/>
        </authorList>
    </citation>
    <scope>NUCLEOTIDE SEQUENCE [LARGE SCALE GENOMIC DNA]</scope>
    <source>
        <strain evidence="2 3">ATCC 43878</strain>
    </source>
</reference>
<gene>
    <name evidence="2" type="ORF">Lbru_3004</name>
</gene>
<organism evidence="2 3">
    <name type="scientific">Legionella brunensis</name>
    <dbReference type="NCBI Taxonomy" id="29422"/>
    <lineage>
        <taxon>Bacteria</taxon>
        <taxon>Pseudomonadati</taxon>
        <taxon>Pseudomonadota</taxon>
        <taxon>Gammaproteobacteria</taxon>
        <taxon>Legionellales</taxon>
        <taxon>Legionellaceae</taxon>
        <taxon>Legionella</taxon>
    </lineage>
</organism>
<feature type="transmembrane region" description="Helical" evidence="1">
    <location>
        <begin position="101"/>
        <end position="125"/>
    </location>
</feature>
<feature type="transmembrane region" description="Helical" evidence="1">
    <location>
        <begin position="137"/>
        <end position="156"/>
    </location>
</feature>
<keyword evidence="1" id="KW-0812">Transmembrane</keyword>